<reference evidence="10 11" key="1">
    <citation type="submission" date="2019-02" db="EMBL/GenBank/DDBJ databases">
        <title>Deep-cultivation of Planctomycetes and their phenomic and genomic characterization uncovers novel biology.</title>
        <authorList>
            <person name="Wiegand S."/>
            <person name="Jogler M."/>
            <person name="Boedeker C."/>
            <person name="Pinto D."/>
            <person name="Vollmers J."/>
            <person name="Rivas-Marin E."/>
            <person name="Kohn T."/>
            <person name="Peeters S.H."/>
            <person name="Heuer A."/>
            <person name="Rast P."/>
            <person name="Oberbeckmann S."/>
            <person name="Bunk B."/>
            <person name="Jeske O."/>
            <person name="Meyerdierks A."/>
            <person name="Storesund J.E."/>
            <person name="Kallscheuer N."/>
            <person name="Luecker S."/>
            <person name="Lage O.M."/>
            <person name="Pohl T."/>
            <person name="Merkel B.J."/>
            <person name="Hornburger P."/>
            <person name="Mueller R.-W."/>
            <person name="Bruemmer F."/>
            <person name="Labrenz M."/>
            <person name="Spormann A.M."/>
            <person name="Op den Camp H."/>
            <person name="Overmann J."/>
            <person name="Amann R."/>
            <person name="Jetten M.S.M."/>
            <person name="Mascher T."/>
            <person name="Medema M.H."/>
            <person name="Devos D.P."/>
            <person name="Kaster A.-K."/>
            <person name="Ovreas L."/>
            <person name="Rohde M."/>
            <person name="Galperin M.Y."/>
            <person name="Jogler C."/>
        </authorList>
    </citation>
    <scope>NUCLEOTIDE SEQUENCE [LARGE SCALE GENOMIC DNA]</scope>
    <source>
        <strain evidence="10 11">Mal4</strain>
    </source>
</reference>
<dbReference type="EMBL" id="CP036275">
    <property type="protein sequence ID" value="QDU40144.1"/>
    <property type="molecule type" value="Genomic_DNA"/>
</dbReference>
<dbReference type="InterPro" id="IPR004846">
    <property type="entry name" value="T2SS/T3SS_dom"/>
</dbReference>
<dbReference type="KEGG" id="mri:Mal4_44990"/>
<dbReference type="Proteomes" id="UP000320496">
    <property type="component" value="Chromosome"/>
</dbReference>
<dbReference type="Pfam" id="PF00263">
    <property type="entry name" value="Secretin"/>
    <property type="match status" value="1"/>
</dbReference>
<dbReference type="SMART" id="SM00965">
    <property type="entry name" value="STN"/>
    <property type="match status" value="1"/>
</dbReference>
<feature type="domain" description="Secretin/TonB short N-terminal" evidence="9">
    <location>
        <begin position="332"/>
        <end position="380"/>
    </location>
</feature>
<dbReference type="PANTHER" id="PTHR30332">
    <property type="entry name" value="PROBABLE GENERAL SECRETION PATHWAY PROTEIN D"/>
    <property type="match status" value="1"/>
</dbReference>
<keyword evidence="3" id="KW-0732">Signal</keyword>
<dbReference type="AlphaFoldDB" id="A0A517ZCB4"/>
<evidence type="ECO:0000256" key="2">
    <source>
        <dbReference type="ARBA" id="ARBA00022448"/>
    </source>
</evidence>
<dbReference type="InterPro" id="IPR001775">
    <property type="entry name" value="GspD/PilQ"/>
</dbReference>
<dbReference type="GO" id="GO:0019867">
    <property type="term" value="C:outer membrane"/>
    <property type="evidence" value="ECO:0007669"/>
    <property type="project" value="InterPro"/>
</dbReference>
<evidence type="ECO:0000256" key="7">
    <source>
        <dbReference type="SAM" id="MobiDB-lite"/>
    </source>
</evidence>
<keyword evidence="5" id="KW-0998">Cell outer membrane</keyword>
<dbReference type="PANTHER" id="PTHR30332:SF24">
    <property type="entry name" value="SECRETIN GSPD-RELATED"/>
    <property type="match status" value="1"/>
</dbReference>
<dbReference type="PRINTS" id="PR00811">
    <property type="entry name" value="BCTERIALGSPD"/>
</dbReference>
<dbReference type="InterPro" id="IPR011662">
    <property type="entry name" value="Secretin/TonB_short_N"/>
</dbReference>
<keyword evidence="2" id="KW-0813">Transport</keyword>
<comment type="subcellular location">
    <subcellularLocation>
        <location evidence="1">Membrane</location>
    </subcellularLocation>
</comment>
<dbReference type="InterPro" id="IPR050810">
    <property type="entry name" value="Bact_Secretion_Sys_Channel"/>
</dbReference>
<gene>
    <name evidence="10" type="primary">pilQ_3</name>
    <name evidence="10" type="ORF">Mal4_44990</name>
</gene>
<feature type="compositionally biased region" description="Low complexity" evidence="7">
    <location>
        <begin position="174"/>
        <end position="185"/>
    </location>
</feature>
<dbReference type="OrthoDB" id="9813141at2"/>
<dbReference type="GO" id="GO:0015627">
    <property type="term" value="C:type II protein secretion system complex"/>
    <property type="evidence" value="ECO:0007669"/>
    <property type="project" value="TreeGrafter"/>
</dbReference>
<feature type="transmembrane region" description="Helical" evidence="8">
    <location>
        <begin position="25"/>
        <end position="48"/>
    </location>
</feature>
<evidence type="ECO:0000256" key="5">
    <source>
        <dbReference type="ARBA" id="ARBA00023237"/>
    </source>
</evidence>
<comment type="similarity">
    <text evidence="6">Belongs to the bacterial secretin family.</text>
</comment>
<feature type="compositionally biased region" description="Basic and acidic residues" evidence="7">
    <location>
        <begin position="84"/>
        <end position="93"/>
    </location>
</feature>
<keyword evidence="8" id="KW-0812">Transmembrane</keyword>
<proteinExistence type="inferred from homology"/>
<feature type="compositionally biased region" description="Pro residues" evidence="7">
    <location>
        <begin position="792"/>
        <end position="823"/>
    </location>
</feature>
<protein>
    <submittedName>
        <fullName evidence="10">Type IV pilus biogenesis and competence protein PilQ</fullName>
    </submittedName>
</protein>
<evidence type="ECO:0000256" key="4">
    <source>
        <dbReference type="ARBA" id="ARBA00023136"/>
    </source>
</evidence>
<evidence type="ECO:0000259" key="9">
    <source>
        <dbReference type="SMART" id="SM00965"/>
    </source>
</evidence>
<evidence type="ECO:0000256" key="1">
    <source>
        <dbReference type="ARBA" id="ARBA00004370"/>
    </source>
</evidence>
<organism evidence="10 11">
    <name type="scientific">Maioricimonas rarisocia</name>
    <dbReference type="NCBI Taxonomy" id="2528026"/>
    <lineage>
        <taxon>Bacteria</taxon>
        <taxon>Pseudomonadati</taxon>
        <taxon>Planctomycetota</taxon>
        <taxon>Planctomycetia</taxon>
        <taxon>Planctomycetales</taxon>
        <taxon>Planctomycetaceae</taxon>
        <taxon>Maioricimonas</taxon>
    </lineage>
</organism>
<evidence type="ECO:0000256" key="6">
    <source>
        <dbReference type="RuleBase" id="RU004003"/>
    </source>
</evidence>
<feature type="compositionally biased region" description="Basic and acidic residues" evidence="7">
    <location>
        <begin position="117"/>
        <end position="136"/>
    </location>
</feature>
<keyword evidence="11" id="KW-1185">Reference proteome</keyword>
<feature type="region of interest" description="Disordered" evidence="7">
    <location>
        <begin position="67"/>
        <end position="215"/>
    </location>
</feature>
<keyword evidence="8" id="KW-1133">Transmembrane helix</keyword>
<name>A0A517ZCB4_9PLAN</name>
<evidence type="ECO:0000256" key="8">
    <source>
        <dbReference type="SAM" id="Phobius"/>
    </source>
</evidence>
<evidence type="ECO:0000256" key="3">
    <source>
        <dbReference type="ARBA" id="ARBA00022729"/>
    </source>
</evidence>
<evidence type="ECO:0000313" key="10">
    <source>
        <dbReference type="EMBL" id="QDU40144.1"/>
    </source>
</evidence>
<sequence length="823" mass="89145">MDQATGKPADASPARLERRDGRSRLFVAAMVALMLCGAESCAETYGLLPERKTSALPARHVTALKAGVTPVGRASEESSEDSDNDRPWWKRSAETAVESAPPAPHTAAKSRKSLWSRFRETASARGEDDHSSEKPTADGPLSMEAAVDAEIARRQRRRHSGAPITPPESGRGVSPSTPGPSAASATHRHNGVTVPGRHVLPGADRHGGSKPQGGVRTLTRAAQKPQLIAPPRAHSPIRLVSDERSADAPNSSPVPRTAGVADAIPFAGNLLQQFQSPPPPPAPAPEELRVPIQRAPQDARIEISSQDDRVSMVVREGPINDVLGLIAEQHGLNLVTAEDVTGTVSVTLNNVSLESALNAILGVNGYTWARQHDIIVVSSLSTETSAGASSQGRELRVFNLNYLAAADADAVVQGLLSPVGKSFIVQSDPLDKLRTREQLVVEDLPVYLHRIGTYLAQSDCPPRQVQIEAHILQIDLSDDTRHGVDFQALLARIDSARIGLETTGFTNPDESPAFFFGVDGTDMNVLMQAIKSTTNAKTLASPKVLVVNGQEARIQIGAQLGFLVTTTTQTSTLQEVQFLDVGVVLRVTPQISEDGRILMTVKPEVSTGEVNPLTGLPQEETTEIETTVMLNNGKGMVIGGLIQEADTEDQSKLPIAGDLWLVGKLFRRVRTVRSRSEIVIALVPRLVPYTPSYSAQEEDRLLRATSPLLGPHLERIDRRPLEPELPDAIRNPRRFDPERAKDWFRQHGDPYPYPKTHYFPSADGDVDMYGYFPRDPEVLSGHETYFEQWPADGPPPMYAPPPSAPTQPADDFPPPAPPLTPQQ</sequence>
<dbReference type="Gene3D" id="3.30.1370.130">
    <property type="match status" value="1"/>
</dbReference>
<dbReference type="GO" id="GO:0009306">
    <property type="term" value="P:protein secretion"/>
    <property type="evidence" value="ECO:0007669"/>
    <property type="project" value="InterPro"/>
</dbReference>
<evidence type="ECO:0000313" key="11">
    <source>
        <dbReference type="Proteomes" id="UP000320496"/>
    </source>
</evidence>
<feature type="region of interest" description="Disordered" evidence="7">
    <location>
        <begin position="785"/>
        <end position="823"/>
    </location>
</feature>
<accession>A0A517ZCB4</accession>
<keyword evidence="4 8" id="KW-0472">Membrane</keyword>